<organism evidence="2 3">
    <name type="scientific">Eumeta variegata</name>
    <name type="common">Bagworm moth</name>
    <name type="synonym">Eumeta japonica</name>
    <dbReference type="NCBI Taxonomy" id="151549"/>
    <lineage>
        <taxon>Eukaryota</taxon>
        <taxon>Metazoa</taxon>
        <taxon>Ecdysozoa</taxon>
        <taxon>Arthropoda</taxon>
        <taxon>Hexapoda</taxon>
        <taxon>Insecta</taxon>
        <taxon>Pterygota</taxon>
        <taxon>Neoptera</taxon>
        <taxon>Endopterygota</taxon>
        <taxon>Lepidoptera</taxon>
        <taxon>Glossata</taxon>
        <taxon>Ditrysia</taxon>
        <taxon>Tineoidea</taxon>
        <taxon>Psychidae</taxon>
        <taxon>Oiketicinae</taxon>
        <taxon>Eumeta</taxon>
    </lineage>
</organism>
<gene>
    <name evidence="2" type="ORF">EVAR_43125_1</name>
</gene>
<evidence type="ECO:0000313" key="3">
    <source>
        <dbReference type="Proteomes" id="UP000299102"/>
    </source>
</evidence>
<keyword evidence="3" id="KW-1185">Reference proteome</keyword>
<feature type="region of interest" description="Disordered" evidence="1">
    <location>
        <begin position="19"/>
        <end position="41"/>
    </location>
</feature>
<name>A0A4C1XNG2_EUMVA</name>
<proteinExistence type="predicted"/>
<dbReference type="Proteomes" id="UP000299102">
    <property type="component" value="Unassembled WGS sequence"/>
</dbReference>
<dbReference type="EMBL" id="BGZK01000917">
    <property type="protein sequence ID" value="GBP65018.1"/>
    <property type="molecule type" value="Genomic_DNA"/>
</dbReference>
<dbReference type="AlphaFoldDB" id="A0A4C1XNG2"/>
<sequence>MTSKRSVVRQIFAREMEWRDTGQTQIGQRRKRTTDSRNSANVPRYRARVSPHGIRRKCGRVGESVTNPSQRLKSQNDSIVMGISPNAGDAIIHRILTVRRPSANRLSDICKDDLLLNIY</sequence>
<comment type="caution">
    <text evidence="2">The sequence shown here is derived from an EMBL/GenBank/DDBJ whole genome shotgun (WGS) entry which is preliminary data.</text>
</comment>
<reference evidence="2 3" key="1">
    <citation type="journal article" date="2019" name="Commun. Biol.">
        <title>The bagworm genome reveals a unique fibroin gene that provides high tensile strength.</title>
        <authorList>
            <person name="Kono N."/>
            <person name="Nakamura H."/>
            <person name="Ohtoshi R."/>
            <person name="Tomita M."/>
            <person name="Numata K."/>
            <person name="Arakawa K."/>
        </authorList>
    </citation>
    <scope>NUCLEOTIDE SEQUENCE [LARGE SCALE GENOMIC DNA]</scope>
</reference>
<protein>
    <submittedName>
        <fullName evidence="2">Uncharacterized protein</fullName>
    </submittedName>
</protein>
<accession>A0A4C1XNG2</accession>
<evidence type="ECO:0000256" key="1">
    <source>
        <dbReference type="SAM" id="MobiDB-lite"/>
    </source>
</evidence>
<evidence type="ECO:0000313" key="2">
    <source>
        <dbReference type="EMBL" id="GBP65018.1"/>
    </source>
</evidence>